<proteinExistence type="predicted"/>
<dbReference type="SMART" id="SM00354">
    <property type="entry name" value="HTH_LACI"/>
    <property type="match status" value="1"/>
</dbReference>
<dbReference type="CDD" id="cd19974">
    <property type="entry name" value="PBP1_LacI-like"/>
    <property type="match status" value="1"/>
</dbReference>
<evidence type="ECO:0000313" key="7">
    <source>
        <dbReference type="Proteomes" id="UP000248214"/>
    </source>
</evidence>
<dbReference type="InterPro" id="IPR000843">
    <property type="entry name" value="HTH_LacI"/>
</dbReference>
<dbReference type="PANTHER" id="PTHR30146:SF148">
    <property type="entry name" value="HTH-TYPE TRANSCRIPTIONAL REPRESSOR PURR-RELATED"/>
    <property type="match status" value="1"/>
</dbReference>
<protein>
    <submittedName>
        <fullName evidence="6">LacI family transcriptional regulator</fullName>
    </submittedName>
</protein>
<keyword evidence="7" id="KW-1185">Reference proteome</keyword>
<gene>
    <name evidence="6" type="ORF">CR194_03785</name>
</gene>
<dbReference type="Pfam" id="PF00356">
    <property type="entry name" value="LacI"/>
    <property type="match status" value="1"/>
</dbReference>
<organism evidence="6 7">
    <name type="scientific">Salipaludibacillus keqinensis</name>
    <dbReference type="NCBI Taxonomy" id="2045207"/>
    <lineage>
        <taxon>Bacteria</taxon>
        <taxon>Bacillati</taxon>
        <taxon>Bacillota</taxon>
        <taxon>Bacilli</taxon>
        <taxon>Bacillales</taxon>
        <taxon>Bacillaceae</taxon>
    </lineage>
</organism>
<accession>A0A323TID9</accession>
<keyword evidence="3" id="KW-0238">DNA-binding</keyword>
<dbReference type="InterPro" id="IPR046335">
    <property type="entry name" value="LacI/GalR-like_sensor"/>
</dbReference>
<name>A0A323TID9_9BACI</name>
<sequence>MAKKITMQDIARELNISKNSVSQALSGKPGVSEETRQLIKTKAEELGYQYSIAKKQNQANHSGNIALIASDLAFSLNFFGDIYLTIEKEVNQRGMNLLIQSIDDHTRDHLSLPSFVQDRSVSGIIILSHISTDYINRIIDTGIPTVLIDHHHPLNPADAILINNRFAAFKAVHHLINLGHKQIGFLGDVNRSPSYQERYEGFLLALKDNNVKLNNKFVITEVKESGEGVGQSIDKLDALPTAWFCTNDGLGFFLLTNLQSKGINVPADVSVCSFDNGQLSRISNPKTTTMNVDLQLYGKKAIEQLFWRMDHPNDPIQEILIDSNLIVRESTTTVKNE</sequence>
<comment type="caution">
    <text evidence="6">The sequence shown here is derived from an EMBL/GenBank/DDBJ whole genome shotgun (WGS) entry which is preliminary data.</text>
</comment>
<keyword evidence="1" id="KW-0678">Repressor</keyword>
<dbReference type="PANTHER" id="PTHR30146">
    <property type="entry name" value="LACI-RELATED TRANSCRIPTIONAL REPRESSOR"/>
    <property type="match status" value="1"/>
</dbReference>
<dbReference type="RefSeq" id="WP_110608295.1">
    <property type="nucleotide sequence ID" value="NZ_PDOD01000001.1"/>
</dbReference>
<dbReference type="SUPFAM" id="SSF53822">
    <property type="entry name" value="Periplasmic binding protein-like I"/>
    <property type="match status" value="1"/>
</dbReference>
<dbReference type="CDD" id="cd01392">
    <property type="entry name" value="HTH_LacI"/>
    <property type="match status" value="1"/>
</dbReference>
<dbReference type="OrthoDB" id="2026446at2"/>
<keyword evidence="2" id="KW-0805">Transcription regulation</keyword>
<dbReference type="AlphaFoldDB" id="A0A323TID9"/>
<evidence type="ECO:0000256" key="4">
    <source>
        <dbReference type="ARBA" id="ARBA00023163"/>
    </source>
</evidence>
<dbReference type="Gene3D" id="3.40.50.2300">
    <property type="match status" value="2"/>
</dbReference>
<dbReference type="InterPro" id="IPR028082">
    <property type="entry name" value="Peripla_BP_I"/>
</dbReference>
<feature type="domain" description="HTH lacI-type" evidence="5">
    <location>
        <begin position="5"/>
        <end position="59"/>
    </location>
</feature>
<dbReference type="EMBL" id="PDOD01000001">
    <property type="protein sequence ID" value="PYZ94661.1"/>
    <property type="molecule type" value="Genomic_DNA"/>
</dbReference>
<keyword evidence="4" id="KW-0804">Transcription</keyword>
<dbReference type="GO" id="GO:0000976">
    <property type="term" value="F:transcription cis-regulatory region binding"/>
    <property type="evidence" value="ECO:0007669"/>
    <property type="project" value="TreeGrafter"/>
</dbReference>
<dbReference type="GO" id="GO:0003700">
    <property type="term" value="F:DNA-binding transcription factor activity"/>
    <property type="evidence" value="ECO:0007669"/>
    <property type="project" value="TreeGrafter"/>
</dbReference>
<reference evidence="6 7" key="1">
    <citation type="submission" date="2017-10" db="EMBL/GenBank/DDBJ databases">
        <title>Bacillus sp. nov., a halophilic bacterium isolated from a Keqin Lake.</title>
        <authorList>
            <person name="Wang H."/>
        </authorList>
    </citation>
    <scope>NUCLEOTIDE SEQUENCE [LARGE SCALE GENOMIC DNA]</scope>
    <source>
        <strain evidence="6 7">KQ-12</strain>
    </source>
</reference>
<dbReference type="Gene3D" id="1.10.260.40">
    <property type="entry name" value="lambda repressor-like DNA-binding domains"/>
    <property type="match status" value="1"/>
</dbReference>
<dbReference type="PROSITE" id="PS50932">
    <property type="entry name" value="HTH_LACI_2"/>
    <property type="match status" value="1"/>
</dbReference>
<evidence type="ECO:0000256" key="1">
    <source>
        <dbReference type="ARBA" id="ARBA00022491"/>
    </source>
</evidence>
<dbReference type="Proteomes" id="UP000248214">
    <property type="component" value="Unassembled WGS sequence"/>
</dbReference>
<dbReference type="SUPFAM" id="SSF47413">
    <property type="entry name" value="lambda repressor-like DNA-binding domains"/>
    <property type="match status" value="1"/>
</dbReference>
<evidence type="ECO:0000313" key="6">
    <source>
        <dbReference type="EMBL" id="PYZ94661.1"/>
    </source>
</evidence>
<evidence type="ECO:0000259" key="5">
    <source>
        <dbReference type="PROSITE" id="PS50932"/>
    </source>
</evidence>
<dbReference type="Pfam" id="PF13377">
    <property type="entry name" value="Peripla_BP_3"/>
    <property type="match status" value="1"/>
</dbReference>
<evidence type="ECO:0000256" key="3">
    <source>
        <dbReference type="ARBA" id="ARBA00023125"/>
    </source>
</evidence>
<evidence type="ECO:0000256" key="2">
    <source>
        <dbReference type="ARBA" id="ARBA00023015"/>
    </source>
</evidence>
<dbReference type="InterPro" id="IPR010982">
    <property type="entry name" value="Lambda_DNA-bd_dom_sf"/>
</dbReference>